<comment type="similarity">
    <text evidence="1 3">Belongs to the short-chain dehydrogenases/reductases (SDR) family.</text>
</comment>
<dbReference type="Gene3D" id="3.40.50.720">
    <property type="entry name" value="NAD(P)-binding Rossmann-like Domain"/>
    <property type="match status" value="1"/>
</dbReference>
<dbReference type="RefSeq" id="WP_289216434.1">
    <property type="nucleotide sequence ID" value="NZ_JAPVRC010000006.1"/>
</dbReference>
<dbReference type="PANTHER" id="PTHR43976">
    <property type="entry name" value="SHORT CHAIN DEHYDROGENASE"/>
    <property type="match status" value="1"/>
</dbReference>
<dbReference type="EMBL" id="JBHTBY010000008">
    <property type="protein sequence ID" value="MFC7321335.1"/>
    <property type="molecule type" value="Genomic_DNA"/>
</dbReference>
<dbReference type="NCBIfam" id="NF005372">
    <property type="entry name" value="PRK06914.1"/>
    <property type="match status" value="1"/>
</dbReference>
<protein>
    <submittedName>
        <fullName evidence="5">SDR family oxidoreductase</fullName>
    </submittedName>
</protein>
<accession>A0ABW2K5D8</accession>
<dbReference type="InterPro" id="IPR020904">
    <property type="entry name" value="Sc_DH/Rdtase_CS"/>
</dbReference>
<sequence length="284" mass="32030">MQPTVLVTGATSGFGYHTAVKCAERGMKVIATIRNPEKLDVFKQSQLTDEVLENITVWKLDVTDESSLQHFSNLVGKMERIDVLVNNAGFALGGFLEQVPIEDYRRQFETNVFGVIRVTKAVLPKMRSQGYGKILNVSSISGLIGFPGLSAYVSSKHALEGLSESLRFELKPFGIDVALIEPGSYETNIWSSGLELPPAVYHPDSPYYQYTKGLWKALNRETHEDPRKVALLLRQLAEKNTLKKLRYPIGPGVRMNILLKRCLPWSFLEKTVLNKILYKKERDK</sequence>
<dbReference type="Proteomes" id="UP001596494">
    <property type="component" value="Unassembled WGS sequence"/>
</dbReference>
<evidence type="ECO:0000256" key="2">
    <source>
        <dbReference type="ARBA" id="ARBA00023002"/>
    </source>
</evidence>
<feature type="domain" description="Ketoreductase" evidence="4">
    <location>
        <begin position="3"/>
        <end position="183"/>
    </location>
</feature>
<dbReference type="SUPFAM" id="SSF51735">
    <property type="entry name" value="NAD(P)-binding Rossmann-fold domains"/>
    <property type="match status" value="1"/>
</dbReference>
<reference evidence="6" key="1">
    <citation type="journal article" date="2019" name="Int. J. Syst. Evol. Microbiol.">
        <title>The Global Catalogue of Microorganisms (GCM) 10K type strain sequencing project: providing services to taxonomists for standard genome sequencing and annotation.</title>
        <authorList>
            <consortium name="The Broad Institute Genomics Platform"/>
            <consortium name="The Broad Institute Genome Sequencing Center for Infectious Disease"/>
            <person name="Wu L."/>
            <person name="Ma J."/>
        </authorList>
    </citation>
    <scope>NUCLEOTIDE SEQUENCE [LARGE SCALE GENOMIC DNA]</scope>
    <source>
        <strain evidence="6">CCUG 73951</strain>
    </source>
</reference>
<name>A0ABW2K5D8_9BACI</name>
<evidence type="ECO:0000256" key="1">
    <source>
        <dbReference type="ARBA" id="ARBA00006484"/>
    </source>
</evidence>
<dbReference type="InterPro" id="IPR002347">
    <property type="entry name" value="SDR_fam"/>
</dbReference>
<dbReference type="InterPro" id="IPR057326">
    <property type="entry name" value="KR_dom"/>
</dbReference>
<comment type="caution">
    <text evidence="5">The sequence shown here is derived from an EMBL/GenBank/DDBJ whole genome shotgun (WGS) entry which is preliminary data.</text>
</comment>
<dbReference type="PANTHER" id="PTHR43976:SF16">
    <property type="entry name" value="SHORT-CHAIN DEHYDROGENASE_REDUCTASE FAMILY PROTEIN"/>
    <property type="match status" value="1"/>
</dbReference>
<evidence type="ECO:0000259" key="4">
    <source>
        <dbReference type="SMART" id="SM00822"/>
    </source>
</evidence>
<dbReference type="InterPro" id="IPR036291">
    <property type="entry name" value="NAD(P)-bd_dom_sf"/>
</dbReference>
<keyword evidence="2" id="KW-0560">Oxidoreductase</keyword>
<dbReference type="CDD" id="cd05374">
    <property type="entry name" value="17beta-HSD-like_SDR_c"/>
    <property type="match status" value="1"/>
</dbReference>
<evidence type="ECO:0000313" key="5">
    <source>
        <dbReference type="EMBL" id="MFC7321335.1"/>
    </source>
</evidence>
<dbReference type="Pfam" id="PF00106">
    <property type="entry name" value="adh_short"/>
    <property type="match status" value="1"/>
</dbReference>
<dbReference type="SMART" id="SM00822">
    <property type="entry name" value="PKS_KR"/>
    <property type="match status" value="1"/>
</dbReference>
<dbReference type="PROSITE" id="PS00061">
    <property type="entry name" value="ADH_SHORT"/>
    <property type="match status" value="1"/>
</dbReference>
<keyword evidence="6" id="KW-1185">Reference proteome</keyword>
<evidence type="ECO:0000313" key="6">
    <source>
        <dbReference type="Proteomes" id="UP001596494"/>
    </source>
</evidence>
<dbReference type="PRINTS" id="PR00080">
    <property type="entry name" value="SDRFAMILY"/>
</dbReference>
<proteinExistence type="inferred from homology"/>
<organism evidence="5 6">
    <name type="scientific">Halobacillus campisalis</name>
    <dbReference type="NCBI Taxonomy" id="435909"/>
    <lineage>
        <taxon>Bacteria</taxon>
        <taxon>Bacillati</taxon>
        <taxon>Bacillota</taxon>
        <taxon>Bacilli</taxon>
        <taxon>Bacillales</taxon>
        <taxon>Bacillaceae</taxon>
        <taxon>Halobacillus</taxon>
    </lineage>
</organism>
<dbReference type="PRINTS" id="PR00081">
    <property type="entry name" value="GDHRDH"/>
</dbReference>
<dbReference type="InterPro" id="IPR051911">
    <property type="entry name" value="SDR_oxidoreductase"/>
</dbReference>
<gene>
    <name evidence="5" type="ORF">ACFQMN_10615</name>
</gene>
<evidence type="ECO:0000256" key="3">
    <source>
        <dbReference type="RuleBase" id="RU000363"/>
    </source>
</evidence>